<dbReference type="OrthoDB" id="443318at2759"/>
<protein>
    <submittedName>
        <fullName evidence="3">Sulfoquinovosyltransferase</fullName>
    </submittedName>
</protein>
<feature type="domain" description="Glycosyl transferase family 1" evidence="2">
    <location>
        <begin position="201"/>
        <end position="303"/>
    </location>
</feature>
<dbReference type="InterPro" id="IPR001296">
    <property type="entry name" value="Glyco_trans_1"/>
</dbReference>
<dbReference type="eggNOG" id="KOG1111">
    <property type="taxonomic scope" value="Eukaryota"/>
</dbReference>
<dbReference type="GeneID" id="17085117"/>
<reference evidence="4" key="1">
    <citation type="journal article" date="2013" name="Science">
        <title>Gene transfer from bacteria and archaea facilitated evolution of an extremophilic eukaryote.</title>
        <authorList>
            <person name="Schonknecht G."/>
            <person name="Chen W.H."/>
            <person name="Ternes C.M."/>
            <person name="Barbier G.G."/>
            <person name="Shrestha R.P."/>
            <person name="Stanke M."/>
            <person name="Brautigam A."/>
            <person name="Baker B.J."/>
            <person name="Banfield J.F."/>
            <person name="Garavito R.M."/>
            <person name="Carr K."/>
            <person name="Wilkerson C."/>
            <person name="Rensing S.A."/>
            <person name="Gagneul D."/>
            <person name="Dickenson N.E."/>
            <person name="Oesterhelt C."/>
            <person name="Lercher M.J."/>
            <person name="Weber A.P."/>
        </authorList>
    </citation>
    <scope>NUCLEOTIDE SEQUENCE [LARGE SCALE GENOMIC DNA]</scope>
    <source>
        <strain evidence="4">074W</strain>
    </source>
</reference>
<evidence type="ECO:0000256" key="1">
    <source>
        <dbReference type="ARBA" id="ARBA00022676"/>
    </source>
</evidence>
<dbReference type="Pfam" id="PF00534">
    <property type="entry name" value="Glycos_transf_1"/>
    <property type="match status" value="1"/>
</dbReference>
<dbReference type="Gene3D" id="3.40.50.2000">
    <property type="entry name" value="Glycogen Phosphorylase B"/>
    <property type="match status" value="2"/>
</dbReference>
<name>M2XRQ6_GALSU</name>
<organism evidence="3 4">
    <name type="scientific">Galdieria sulphuraria</name>
    <name type="common">Red alga</name>
    <dbReference type="NCBI Taxonomy" id="130081"/>
    <lineage>
        <taxon>Eukaryota</taxon>
        <taxon>Rhodophyta</taxon>
        <taxon>Bangiophyceae</taxon>
        <taxon>Galdieriales</taxon>
        <taxon>Galdieriaceae</taxon>
        <taxon>Galdieria</taxon>
    </lineage>
</organism>
<dbReference type="PANTHER" id="PTHR45947:SF3">
    <property type="entry name" value="SULFOQUINOVOSYL TRANSFERASE SQD2"/>
    <property type="match status" value="1"/>
</dbReference>
<evidence type="ECO:0000313" key="3">
    <source>
        <dbReference type="EMBL" id="EME26129.1"/>
    </source>
</evidence>
<dbReference type="InterPro" id="IPR050194">
    <property type="entry name" value="Glycosyltransferase_grp1"/>
</dbReference>
<dbReference type="AlphaFoldDB" id="M2XRQ6"/>
<dbReference type="KEGG" id="gsl:Gasu_62250"/>
<keyword evidence="1" id="KW-0328">Glycosyltransferase</keyword>
<dbReference type="RefSeq" id="XP_005702649.1">
    <property type="nucleotide sequence ID" value="XM_005702592.1"/>
</dbReference>
<dbReference type="STRING" id="130081.M2XRQ6"/>
<sequence>MPKYLFLIEPFLYDSNGVSVCYRNLIRAMIRDSSHSIMIISPDGYRDDFGENGELESLRIQSFGLPLIFFTYPSLKFIMLSYPIVRKVLHFQPDFIHCVQPGFCSFWALLLKQACRLFGTKNPLITGAVHTDTERMISCYNLQLVRYPFLCYLKIERSICDGLLTVDHRKDPNKFVLWKLGVDDTLFYPKQQYEMNSLHGTVIVVARLAPEKNFNLVIELAQILPEVTFQVFGDGPLRKTLQRKAPHNFLLQGSVSQKKLAQAYRASDVSLVPGTGECHPLSLLESLACGTPVVVANEGGTEALIPPFP</sequence>
<dbReference type="EMBL" id="KB454601">
    <property type="protein sequence ID" value="EME26129.1"/>
    <property type="molecule type" value="Genomic_DNA"/>
</dbReference>
<dbReference type="PANTHER" id="PTHR45947">
    <property type="entry name" value="SULFOQUINOVOSYL TRANSFERASE SQD2"/>
    <property type="match status" value="1"/>
</dbReference>
<accession>M2XRQ6</accession>
<gene>
    <name evidence="3" type="ORF">Gasu_62250</name>
</gene>
<keyword evidence="3" id="KW-0808">Transferase</keyword>
<keyword evidence="4" id="KW-1185">Reference proteome</keyword>
<dbReference type="Gramene" id="EME26129">
    <property type="protein sequence ID" value="EME26129"/>
    <property type="gene ID" value="Gasu_62250"/>
</dbReference>
<evidence type="ECO:0000313" key="4">
    <source>
        <dbReference type="Proteomes" id="UP000030680"/>
    </source>
</evidence>
<dbReference type="Proteomes" id="UP000030680">
    <property type="component" value="Unassembled WGS sequence"/>
</dbReference>
<dbReference type="GO" id="GO:0016757">
    <property type="term" value="F:glycosyltransferase activity"/>
    <property type="evidence" value="ECO:0007669"/>
    <property type="project" value="UniProtKB-KW"/>
</dbReference>
<dbReference type="SUPFAM" id="SSF53756">
    <property type="entry name" value="UDP-Glycosyltransferase/glycogen phosphorylase"/>
    <property type="match status" value="1"/>
</dbReference>
<evidence type="ECO:0000259" key="2">
    <source>
        <dbReference type="Pfam" id="PF00534"/>
    </source>
</evidence>
<proteinExistence type="predicted"/>